<gene>
    <name evidence="1" type="ORF">HMPREF1316_2375</name>
</gene>
<comment type="caution">
    <text evidence="1">The sequence shown here is derived from an EMBL/GenBank/DDBJ whole genome shotgun (WGS) entry which is preliminary data.</text>
</comment>
<dbReference type="EMBL" id="AWEZ01000047">
    <property type="protein sequence ID" value="ERL08055.1"/>
    <property type="molecule type" value="Genomic_DNA"/>
</dbReference>
<dbReference type="PATRIC" id="fig|1125712.3.peg.1434"/>
<dbReference type="STRING" id="1125712.HMPREF1316_2375"/>
<name>U2TNN9_9ACTN</name>
<organism evidence="1 2">
    <name type="scientific">Olsenella profusa F0195</name>
    <dbReference type="NCBI Taxonomy" id="1125712"/>
    <lineage>
        <taxon>Bacteria</taxon>
        <taxon>Bacillati</taxon>
        <taxon>Actinomycetota</taxon>
        <taxon>Coriobacteriia</taxon>
        <taxon>Coriobacteriales</taxon>
        <taxon>Atopobiaceae</taxon>
        <taxon>Olsenella</taxon>
    </lineage>
</organism>
<dbReference type="Proteomes" id="UP000016638">
    <property type="component" value="Unassembled WGS sequence"/>
</dbReference>
<keyword evidence="2" id="KW-1185">Reference proteome</keyword>
<protein>
    <submittedName>
        <fullName evidence="1">Uncharacterized protein</fullName>
    </submittedName>
</protein>
<dbReference type="AlphaFoldDB" id="U2TNN9"/>
<accession>U2TNN9</accession>
<evidence type="ECO:0000313" key="2">
    <source>
        <dbReference type="Proteomes" id="UP000016638"/>
    </source>
</evidence>
<proteinExistence type="predicted"/>
<sequence>MHRHHGMPYPLVLLAGEAMATRRKRASPGKAAHVTEIDRVQRIVGDLGGIDARTLDLVRPVVIECAWVEQRLADARRLINASPIVVSYDNGGGQEGIRRNPAYDGYNALAKTYVSYLRQIQAMTGAEVSRDEDAASPLAKLRKESPLSK</sequence>
<evidence type="ECO:0000313" key="1">
    <source>
        <dbReference type="EMBL" id="ERL08055.1"/>
    </source>
</evidence>
<reference evidence="1 2" key="1">
    <citation type="submission" date="2013-08" db="EMBL/GenBank/DDBJ databases">
        <authorList>
            <person name="Durkin A.S."/>
            <person name="Haft D.R."/>
            <person name="McCorrison J."/>
            <person name="Torralba M."/>
            <person name="Gillis M."/>
            <person name="Haft D.H."/>
            <person name="Methe B."/>
            <person name="Sutton G."/>
            <person name="Nelson K.E."/>
        </authorList>
    </citation>
    <scope>NUCLEOTIDE SEQUENCE [LARGE SCALE GENOMIC DNA]</scope>
    <source>
        <strain evidence="1 2">F0195</strain>
    </source>
</reference>